<evidence type="ECO:0000313" key="11">
    <source>
        <dbReference type="RefSeq" id="XP_014669169.1"/>
    </source>
</evidence>
<keyword evidence="3" id="KW-0677">Repeat</keyword>
<comment type="subcellular location">
    <subcellularLocation>
        <location evidence="1">Nucleus</location>
    </subcellularLocation>
</comment>
<dbReference type="PROSITE" id="PS00028">
    <property type="entry name" value="ZINC_FINGER_C2H2_1"/>
    <property type="match status" value="6"/>
</dbReference>
<keyword evidence="10" id="KW-1185">Reference proteome</keyword>
<feature type="domain" description="C2H2-type" evidence="9">
    <location>
        <begin position="455"/>
        <end position="478"/>
    </location>
</feature>
<dbReference type="Pfam" id="PF00096">
    <property type="entry name" value="zf-C2H2"/>
    <property type="match status" value="2"/>
</dbReference>
<evidence type="ECO:0000256" key="6">
    <source>
        <dbReference type="ARBA" id="ARBA00023242"/>
    </source>
</evidence>
<sequence length="572" mass="63003">MATAIEPLGKVMAMPVKLEEQHEIVTKYESEDEAQLLIAKNEEEIATRYGEVAEESEYENLNGVTSLFTIQLDHSYCTTHLAPKAIKHPKLRSCNICGISFMETNYRQSLAKHLIDCHAEEGKGQCDICGHRCENSKNNYSAAIIKHREKHFANQGQTQSRNSTGPGKRAKRLSKTVDAKQSSGPTTIDGVTVSESDVVGEEFVDGGEPAEAKKTRKEKPVMGTCKNCGKGFKSEAWLQQHLRKRICYATKLKVEEETSEEESLKCEQCKKDFVSEAALKLHRRRDHRAGDRFECPTCLATFPTSASVQRHKKSCVRPPAKGRKPKAKTTKAAAAAVKVEASANTCETCSRPFPTSHGMSRHQALMRHGKYAKKALATAAAAPKLNRNYKMFACDTCPREFLSRRGLSHHRISEHPKDRLACDSCDATFLMPGRLEGHRNKFHAAATAPASSSSSRCDVCKKTFPKPADLARHAEDVHVTCGVCKQAFATMRQLTKHGSAAHKEKDLGVPETRKRFATPAAGPAMKPLPRKPAAPQPDKSPVVAARTSTRAKVIPAKARAVSTRAGRSRARK</sequence>
<evidence type="ECO:0000256" key="5">
    <source>
        <dbReference type="ARBA" id="ARBA00022833"/>
    </source>
</evidence>
<dbReference type="GeneID" id="106810361"/>
<feature type="domain" description="C2H2-type" evidence="9">
    <location>
        <begin position="293"/>
        <end position="325"/>
    </location>
</feature>
<dbReference type="Gene3D" id="3.30.160.60">
    <property type="entry name" value="Classic Zinc Finger"/>
    <property type="match status" value="3"/>
</dbReference>
<protein>
    <submittedName>
        <fullName evidence="11">Zinc finger protein 93-like</fullName>
    </submittedName>
</protein>
<name>A0ABM1EAE8_PRICU</name>
<dbReference type="PANTHER" id="PTHR24406">
    <property type="entry name" value="TRANSCRIPTIONAL REPRESSOR CTCFL-RELATED"/>
    <property type="match status" value="1"/>
</dbReference>
<feature type="domain" description="C2H2-type" evidence="9">
    <location>
        <begin position="392"/>
        <end position="420"/>
    </location>
</feature>
<feature type="region of interest" description="Disordered" evidence="8">
    <location>
        <begin position="151"/>
        <end position="191"/>
    </location>
</feature>
<dbReference type="Proteomes" id="UP000695022">
    <property type="component" value="Unplaced"/>
</dbReference>
<feature type="compositionally biased region" description="Polar residues" evidence="8">
    <location>
        <begin position="154"/>
        <end position="165"/>
    </location>
</feature>
<reference evidence="11" key="1">
    <citation type="submission" date="2025-08" db="UniProtKB">
        <authorList>
            <consortium name="RefSeq"/>
        </authorList>
    </citation>
    <scope>IDENTIFICATION</scope>
</reference>
<dbReference type="RefSeq" id="XP_014669169.1">
    <property type="nucleotide sequence ID" value="XM_014813683.1"/>
</dbReference>
<dbReference type="SUPFAM" id="SSF57667">
    <property type="entry name" value="beta-beta-alpha zinc fingers"/>
    <property type="match status" value="3"/>
</dbReference>
<keyword evidence="5" id="KW-0862">Zinc</keyword>
<organism evidence="10 11">
    <name type="scientific">Priapulus caudatus</name>
    <name type="common">Priapulid worm</name>
    <dbReference type="NCBI Taxonomy" id="37621"/>
    <lineage>
        <taxon>Eukaryota</taxon>
        <taxon>Metazoa</taxon>
        <taxon>Ecdysozoa</taxon>
        <taxon>Scalidophora</taxon>
        <taxon>Priapulida</taxon>
        <taxon>Priapulimorpha</taxon>
        <taxon>Priapulimorphida</taxon>
        <taxon>Priapulidae</taxon>
        <taxon>Priapulus</taxon>
    </lineage>
</organism>
<evidence type="ECO:0000256" key="4">
    <source>
        <dbReference type="ARBA" id="ARBA00022771"/>
    </source>
</evidence>
<dbReference type="SMART" id="SM00355">
    <property type="entry name" value="ZnF_C2H2"/>
    <property type="match status" value="10"/>
</dbReference>
<keyword evidence="6" id="KW-0539">Nucleus</keyword>
<dbReference type="Pfam" id="PF13912">
    <property type="entry name" value="zf-C2H2_6"/>
    <property type="match status" value="1"/>
</dbReference>
<keyword evidence="4 7" id="KW-0863">Zinc-finger</keyword>
<feature type="region of interest" description="Disordered" evidence="8">
    <location>
        <begin position="518"/>
        <end position="572"/>
    </location>
</feature>
<dbReference type="InterPro" id="IPR036236">
    <property type="entry name" value="Znf_C2H2_sf"/>
</dbReference>
<dbReference type="PROSITE" id="PS50157">
    <property type="entry name" value="ZINC_FINGER_C2H2_2"/>
    <property type="match status" value="4"/>
</dbReference>
<evidence type="ECO:0000256" key="7">
    <source>
        <dbReference type="PROSITE-ProRule" id="PRU00042"/>
    </source>
</evidence>
<feature type="domain" description="C2H2-type" evidence="9">
    <location>
        <begin position="264"/>
        <end position="292"/>
    </location>
</feature>
<evidence type="ECO:0000256" key="2">
    <source>
        <dbReference type="ARBA" id="ARBA00022723"/>
    </source>
</evidence>
<gene>
    <name evidence="11" type="primary">LOC106810361</name>
</gene>
<evidence type="ECO:0000313" key="10">
    <source>
        <dbReference type="Proteomes" id="UP000695022"/>
    </source>
</evidence>
<dbReference type="InterPro" id="IPR013087">
    <property type="entry name" value="Znf_C2H2_type"/>
</dbReference>
<keyword evidence="2" id="KW-0479">Metal-binding</keyword>
<accession>A0ABM1EAE8</accession>
<dbReference type="InterPro" id="IPR050888">
    <property type="entry name" value="ZnF_C2H2-type_TF"/>
</dbReference>
<evidence type="ECO:0000259" key="9">
    <source>
        <dbReference type="PROSITE" id="PS50157"/>
    </source>
</evidence>
<proteinExistence type="predicted"/>
<evidence type="ECO:0000256" key="3">
    <source>
        <dbReference type="ARBA" id="ARBA00022737"/>
    </source>
</evidence>
<evidence type="ECO:0000256" key="1">
    <source>
        <dbReference type="ARBA" id="ARBA00004123"/>
    </source>
</evidence>
<evidence type="ECO:0000256" key="8">
    <source>
        <dbReference type="SAM" id="MobiDB-lite"/>
    </source>
</evidence>